<organism evidence="5 6">
    <name type="scientific">Haloferax litoreum</name>
    <dbReference type="NCBI Taxonomy" id="2666140"/>
    <lineage>
        <taxon>Archaea</taxon>
        <taxon>Methanobacteriati</taxon>
        <taxon>Methanobacteriota</taxon>
        <taxon>Stenosarchaea group</taxon>
        <taxon>Halobacteria</taxon>
        <taxon>Halobacteriales</taxon>
        <taxon>Haloferacaceae</taxon>
        <taxon>Haloferax</taxon>
    </lineage>
</organism>
<dbReference type="Gene3D" id="3.20.20.70">
    <property type="entry name" value="Aldolase class I"/>
    <property type="match status" value="1"/>
</dbReference>
<evidence type="ECO:0000256" key="1">
    <source>
        <dbReference type="ARBA" id="ARBA00009405"/>
    </source>
</evidence>
<dbReference type="Pfam" id="PF00682">
    <property type="entry name" value="HMGL-like"/>
    <property type="match status" value="1"/>
</dbReference>
<dbReference type="PANTHER" id="PTHR42738">
    <property type="entry name" value="HYDROXYMETHYLGLUTARYL-COA LYASE"/>
    <property type="match status" value="1"/>
</dbReference>
<dbReference type="GO" id="GO:0004419">
    <property type="term" value="F:hydroxymethylglutaryl-CoA lyase activity"/>
    <property type="evidence" value="ECO:0007669"/>
    <property type="project" value="UniProtKB-EC"/>
</dbReference>
<comment type="caution">
    <text evidence="5">The sequence shown here is derived from an EMBL/GenBank/DDBJ whole genome shotgun (WGS) entry which is preliminary data.</text>
</comment>
<sequence>MNLLTELPDQIHVVEMLPRDGFQRLDEFVPTDEKVEIIDTLSETGVDEIEISSFTHPKAVPTLRDADEVAKKITRNDDVTYRALVPNLVGMERAVEAEVDKVNALVTVSETYTENNQNRTREAVLAEMDDIVELAHDHGIEVEAGMGTSFYCPYEGQIDAEETLAVVDSVVDSGVDEVTLATTMGLANPVEITERFSAAFEAHPDLDMGLHLHDTNGMSLANTLAAMAVGVDRFDASVCGLGGGVVLPEGMSGVGNTPTEDLVQMLTRMGVDHGVDFDRIEAAAHDVSDRLGLGATSHVLMGGTVERVLETVAADKQEN</sequence>
<name>A0A6A8GKX7_9EURY</name>
<dbReference type="CDD" id="cd07938">
    <property type="entry name" value="DRE_TIM_HMGL"/>
    <property type="match status" value="1"/>
</dbReference>
<dbReference type="InterPro" id="IPR000891">
    <property type="entry name" value="PYR_CT"/>
</dbReference>
<keyword evidence="6" id="KW-1185">Reference proteome</keyword>
<dbReference type="AlphaFoldDB" id="A0A6A8GKX7"/>
<keyword evidence="2" id="KW-0479">Metal-binding</keyword>
<dbReference type="EC" id="4.1.3.4" evidence="5"/>
<reference evidence="5 6" key="1">
    <citation type="submission" date="2019-11" db="EMBL/GenBank/DDBJ databases">
        <title>Whole genome sequence of Haloferax sp. MBLA0076.</title>
        <authorList>
            <person name="Seo M.-J."/>
            <person name="Cho E.-S."/>
        </authorList>
    </citation>
    <scope>NUCLEOTIDE SEQUENCE [LARGE SCALE GENOMIC DNA]</scope>
    <source>
        <strain evidence="5 6">MBLA0076</strain>
    </source>
</reference>
<evidence type="ECO:0000313" key="5">
    <source>
        <dbReference type="EMBL" id="MRX23815.1"/>
    </source>
</evidence>
<dbReference type="InterPro" id="IPR013785">
    <property type="entry name" value="Aldolase_TIM"/>
</dbReference>
<dbReference type="GO" id="GO:0046951">
    <property type="term" value="P:ketone body biosynthetic process"/>
    <property type="evidence" value="ECO:0007669"/>
    <property type="project" value="TreeGrafter"/>
</dbReference>
<comment type="similarity">
    <text evidence="1">Belongs to the HMG-CoA lyase family.</text>
</comment>
<gene>
    <name evidence="5" type="ORF">GJR96_17875</name>
</gene>
<dbReference type="GO" id="GO:0046872">
    <property type="term" value="F:metal ion binding"/>
    <property type="evidence" value="ECO:0007669"/>
    <property type="project" value="UniProtKB-KW"/>
</dbReference>
<evidence type="ECO:0000256" key="2">
    <source>
        <dbReference type="ARBA" id="ARBA00022723"/>
    </source>
</evidence>
<dbReference type="EMBL" id="WKJO01000003">
    <property type="protein sequence ID" value="MRX23815.1"/>
    <property type="molecule type" value="Genomic_DNA"/>
</dbReference>
<evidence type="ECO:0000259" key="4">
    <source>
        <dbReference type="PROSITE" id="PS50991"/>
    </source>
</evidence>
<evidence type="ECO:0000256" key="3">
    <source>
        <dbReference type="ARBA" id="ARBA00023239"/>
    </source>
</evidence>
<dbReference type="NCBIfam" id="NF004283">
    <property type="entry name" value="PRK05692.1"/>
    <property type="match status" value="1"/>
</dbReference>
<dbReference type="PANTHER" id="PTHR42738:SF7">
    <property type="entry name" value="HYDROXYMETHYLGLUTARYL-COA LYASE"/>
    <property type="match status" value="1"/>
</dbReference>
<proteinExistence type="inferred from homology"/>
<dbReference type="PROSITE" id="PS50991">
    <property type="entry name" value="PYR_CT"/>
    <property type="match status" value="1"/>
</dbReference>
<dbReference type="SUPFAM" id="SSF51569">
    <property type="entry name" value="Aldolase"/>
    <property type="match status" value="1"/>
</dbReference>
<dbReference type="Proteomes" id="UP000439022">
    <property type="component" value="Unassembled WGS sequence"/>
</dbReference>
<dbReference type="InterPro" id="IPR043594">
    <property type="entry name" value="HMGL"/>
</dbReference>
<dbReference type="GO" id="GO:0006552">
    <property type="term" value="P:L-leucine catabolic process"/>
    <property type="evidence" value="ECO:0007669"/>
    <property type="project" value="TreeGrafter"/>
</dbReference>
<feature type="domain" description="Pyruvate carboxyltransferase" evidence="4">
    <location>
        <begin position="11"/>
        <end position="281"/>
    </location>
</feature>
<protein>
    <submittedName>
        <fullName evidence="5">Hydroxymethylglutaryl-CoA lyase</fullName>
        <ecNumber evidence="5">4.1.3.4</ecNumber>
    </submittedName>
</protein>
<accession>A0A6A8GKX7</accession>
<dbReference type="RefSeq" id="WP_151164875.1">
    <property type="nucleotide sequence ID" value="NZ_WKJO01000003.1"/>
</dbReference>
<keyword evidence="3 5" id="KW-0456">Lyase</keyword>
<evidence type="ECO:0000313" key="6">
    <source>
        <dbReference type="Proteomes" id="UP000439022"/>
    </source>
</evidence>